<name>A0A0F9N7R3_9ZZZZ</name>
<proteinExistence type="predicted"/>
<organism evidence="1">
    <name type="scientific">marine sediment metagenome</name>
    <dbReference type="NCBI Taxonomy" id="412755"/>
    <lineage>
        <taxon>unclassified sequences</taxon>
        <taxon>metagenomes</taxon>
        <taxon>ecological metagenomes</taxon>
    </lineage>
</organism>
<accession>A0A0F9N7R3</accession>
<sequence length="86" mass="10531">MTNLMKVKMASLELASRVRDSLYKEYLIAEREKLAKVLAWQTLGRSYEMEFWDEEKVWYWVVKNHFEAEYLEKADQILELLKELRR</sequence>
<reference evidence="1" key="1">
    <citation type="journal article" date="2015" name="Nature">
        <title>Complex archaea that bridge the gap between prokaryotes and eukaryotes.</title>
        <authorList>
            <person name="Spang A."/>
            <person name="Saw J.H."/>
            <person name="Jorgensen S.L."/>
            <person name="Zaremba-Niedzwiedzka K."/>
            <person name="Martijn J."/>
            <person name="Lind A.E."/>
            <person name="van Eijk R."/>
            <person name="Schleper C."/>
            <person name="Guy L."/>
            <person name="Ettema T.J."/>
        </authorList>
    </citation>
    <scope>NUCLEOTIDE SEQUENCE</scope>
</reference>
<comment type="caution">
    <text evidence="1">The sequence shown here is derived from an EMBL/GenBank/DDBJ whole genome shotgun (WGS) entry which is preliminary data.</text>
</comment>
<evidence type="ECO:0000313" key="1">
    <source>
        <dbReference type="EMBL" id="KKM77492.1"/>
    </source>
</evidence>
<dbReference type="EMBL" id="LAZR01008634">
    <property type="protein sequence ID" value="KKM77492.1"/>
    <property type="molecule type" value="Genomic_DNA"/>
</dbReference>
<dbReference type="AlphaFoldDB" id="A0A0F9N7R3"/>
<protein>
    <submittedName>
        <fullName evidence="1">Uncharacterized protein</fullName>
    </submittedName>
</protein>
<gene>
    <name evidence="1" type="ORF">LCGC14_1369410</name>
</gene>